<dbReference type="OrthoDB" id="9971489at2"/>
<dbReference type="Proteomes" id="UP000326336">
    <property type="component" value="Unassembled WGS sequence"/>
</dbReference>
<feature type="region of interest" description="Disordered" evidence="1">
    <location>
        <begin position="27"/>
        <end position="51"/>
    </location>
</feature>
<feature type="compositionally biased region" description="Basic residues" evidence="1">
    <location>
        <begin position="35"/>
        <end position="49"/>
    </location>
</feature>
<dbReference type="RefSeq" id="WP_151917140.1">
    <property type="nucleotide sequence ID" value="NZ_RQSP01000025.1"/>
</dbReference>
<evidence type="ECO:0000313" key="4">
    <source>
        <dbReference type="Proteomes" id="UP000326336"/>
    </source>
</evidence>
<feature type="transmembrane region" description="Helical" evidence="2">
    <location>
        <begin position="103"/>
        <end position="120"/>
    </location>
</feature>
<keyword evidence="2" id="KW-0472">Membrane</keyword>
<comment type="caution">
    <text evidence="3">The sequence shown here is derived from an EMBL/GenBank/DDBJ whole genome shotgun (WGS) entry which is preliminary data.</text>
</comment>
<evidence type="ECO:0000256" key="2">
    <source>
        <dbReference type="SAM" id="Phobius"/>
    </source>
</evidence>
<keyword evidence="2" id="KW-0812">Transmembrane</keyword>
<sequence>MDEIWKAIEAVGSLLVGIAAIIAALKSDDGEPRGPKPKPPRGRRRRRRQDKGCRCRITLISGAAAPSQTNPWTIMNAKNTYGLVSLACGAMCLILAVGGRAVAAGIFGATAGVFGCLAGGRR</sequence>
<evidence type="ECO:0000256" key="1">
    <source>
        <dbReference type="SAM" id="MobiDB-lite"/>
    </source>
</evidence>
<dbReference type="EMBL" id="RQSP01000025">
    <property type="protein sequence ID" value="KAB5606442.1"/>
    <property type="molecule type" value="Genomic_DNA"/>
</dbReference>
<reference evidence="3 4" key="1">
    <citation type="journal article" date="2019" name="Int. J. Syst. Evol. Microbiol.">
        <title>Bifidobacterium jacchi sp. nov., isolated from the faeces of a baby common marmoset (Callithrix jacchus).</title>
        <authorList>
            <person name="Modesto M."/>
            <person name="Watanabe K."/>
            <person name="Arita M."/>
            <person name="Satti M."/>
            <person name="Oki K."/>
            <person name="Sciavilla P."/>
            <person name="Patavino C."/>
            <person name="Camma C."/>
            <person name="Michelini S."/>
            <person name="Sgorbati B."/>
            <person name="Mattarelli P."/>
        </authorList>
    </citation>
    <scope>NUCLEOTIDE SEQUENCE [LARGE SCALE GENOMIC DNA]</scope>
    <source>
        <strain evidence="3 4">MRM 9.3</strain>
    </source>
</reference>
<organism evidence="3 4">
    <name type="scientific">Bifidobacterium jacchi</name>
    <dbReference type="NCBI Taxonomy" id="2490545"/>
    <lineage>
        <taxon>Bacteria</taxon>
        <taxon>Bacillati</taxon>
        <taxon>Actinomycetota</taxon>
        <taxon>Actinomycetes</taxon>
        <taxon>Bifidobacteriales</taxon>
        <taxon>Bifidobacteriaceae</taxon>
        <taxon>Bifidobacterium</taxon>
    </lineage>
</organism>
<accession>A0A5N5RGP7</accession>
<feature type="transmembrane region" description="Helical" evidence="2">
    <location>
        <begin position="80"/>
        <end position="97"/>
    </location>
</feature>
<dbReference type="AlphaFoldDB" id="A0A5N5RGP7"/>
<protein>
    <submittedName>
        <fullName evidence="3">Uncharacterized protein</fullName>
    </submittedName>
</protein>
<name>A0A5N5RGP7_9BIFI</name>
<keyword evidence="2" id="KW-1133">Transmembrane helix</keyword>
<proteinExistence type="predicted"/>
<evidence type="ECO:0000313" key="3">
    <source>
        <dbReference type="EMBL" id="KAB5606442.1"/>
    </source>
</evidence>
<keyword evidence="4" id="KW-1185">Reference proteome</keyword>
<gene>
    <name evidence="3" type="ORF">EHS19_07475</name>
</gene>